<reference evidence="4 5" key="1">
    <citation type="submission" date="2015-12" db="EMBL/GenBank/DDBJ databases">
        <title>The genome of Folsomia candida.</title>
        <authorList>
            <person name="Faddeeva A."/>
            <person name="Derks M.F."/>
            <person name="Anvar Y."/>
            <person name="Smit S."/>
            <person name="Van Straalen N."/>
            <person name="Roelofs D."/>
        </authorList>
    </citation>
    <scope>NUCLEOTIDE SEQUENCE [LARGE SCALE GENOMIC DNA]</scope>
    <source>
        <strain evidence="4 5">VU population</strain>
        <tissue evidence="4">Whole body</tissue>
    </source>
</reference>
<dbReference type="SUPFAM" id="SSF56496">
    <property type="entry name" value="Fibrinogen C-terminal domain-like"/>
    <property type="match status" value="1"/>
</dbReference>
<dbReference type="InterPro" id="IPR036056">
    <property type="entry name" value="Fibrinogen-like_C"/>
</dbReference>
<proteinExistence type="predicted"/>
<feature type="chain" id="PRO_5012940297" evidence="2">
    <location>
        <begin position="26"/>
        <end position="395"/>
    </location>
</feature>
<dbReference type="Gene3D" id="3.90.215.10">
    <property type="entry name" value="Gamma Fibrinogen, chain A, domain 1"/>
    <property type="match status" value="1"/>
</dbReference>
<feature type="signal peptide" evidence="2">
    <location>
        <begin position="1"/>
        <end position="25"/>
    </location>
</feature>
<dbReference type="InterPro" id="IPR014716">
    <property type="entry name" value="Fibrinogen_a/b/g_C_1"/>
</dbReference>
<dbReference type="OrthoDB" id="6145874at2759"/>
<evidence type="ECO:0000256" key="2">
    <source>
        <dbReference type="SAM" id="SignalP"/>
    </source>
</evidence>
<keyword evidence="2" id="KW-0732">Signal</keyword>
<dbReference type="EMBL" id="LNIX01000036">
    <property type="protein sequence ID" value="OXA39987.1"/>
    <property type="molecule type" value="Genomic_DNA"/>
</dbReference>
<comment type="caution">
    <text evidence="4">The sequence shown here is derived from an EMBL/GenBank/DDBJ whole genome shotgun (WGS) entry which is preliminary data.</text>
</comment>
<dbReference type="Pfam" id="PF00147">
    <property type="entry name" value="Fibrinogen_C"/>
    <property type="match status" value="1"/>
</dbReference>
<sequence>MESASYFILLIFLGGWLKSCNLVEGAVPSGEELFRSNVNNILERLTVQLSNMPTKDDLAAMEARFTQHLESLKIQIKNLVRSGKEEGSNHKDETKNHRGRRSMDVPDEADYRSHILACEVRKVASSFNESCKFMEQLLTLQRDQITTLEEIRNTSSNLSEGVVTILTEVESLKYHINNTLSDFYKEPVKSCGNDSSLTNSIFRNQQLTCDKEWIIIQRRGTPTPPGMDRTNFERSWIDYENGFGSLEGDFWLGLKTIHDLTEEGYTQLLVDLKDWAGEKKYAMYNVFQVAGTQDKYRLKVAGYTGTAGDAVDYHNGYQFSTTDNDNDGYGHINCAQQHRGGWWYKTCAFADLNSIYHNSSTLEKGWIGVMWFPWKGEDYSLKTAEMKIRKTPQLI</sequence>
<dbReference type="InterPro" id="IPR050373">
    <property type="entry name" value="Fibrinogen_C-term_domain"/>
</dbReference>
<protein>
    <submittedName>
        <fullName evidence="4">Tenascin-X</fullName>
    </submittedName>
</protein>
<organism evidence="4 5">
    <name type="scientific">Folsomia candida</name>
    <name type="common">Springtail</name>
    <dbReference type="NCBI Taxonomy" id="158441"/>
    <lineage>
        <taxon>Eukaryota</taxon>
        <taxon>Metazoa</taxon>
        <taxon>Ecdysozoa</taxon>
        <taxon>Arthropoda</taxon>
        <taxon>Hexapoda</taxon>
        <taxon>Collembola</taxon>
        <taxon>Entomobryomorpha</taxon>
        <taxon>Isotomoidea</taxon>
        <taxon>Isotomidae</taxon>
        <taxon>Proisotominae</taxon>
        <taxon>Folsomia</taxon>
    </lineage>
</organism>
<dbReference type="InterPro" id="IPR002181">
    <property type="entry name" value="Fibrinogen_a/b/g_C_dom"/>
</dbReference>
<accession>A0A226D5G1</accession>
<dbReference type="PROSITE" id="PS51406">
    <property type="entry name" value="FIBRINOGEN_C_2"/>
    <property type="match status" value="1"/>
</dbReference>
<keyword evidence="5" id="KW-1185">Reference proteome</keyword>
<dbReference type="SMART" id="SM00186">
    <property type="entry name" value="FBG"/>
    <property type="match status" value="1"/>
</dbReference>
<dbReference type="GO" id="GO:0005615">
    <property type="term" value="C:extracellular space"/>
    <property type="evidence" value="ECO:0007669"/>
    <property type="project" value="TreeGrafter"/>
</dbReference>
<feature type="region of interest" description="Disordered" evidence="1">
    <location>
        <begin position="82"/>
        <end position="106"/>
    </location>
</feature>
<evidence type="ECO:0000259" key="3">
    <source>
        <dbReference type="PROSITE" id="PS51406"/>
    </source>
</evidence>
<gene>
    <name evidence="4" type="ORF">Fcan01_25350</name>
</gene>
<evidence type="ECO:0000313" key="5">
    <source>
        <dbReference type="Proteomes" id="UP000198287"/>
    </source>
</evidence>
<evidence type="ECO:0000313" key="4">
    <source>
        <dbReference type="EMBL" id="OXA39987.1"/>
    </source>
</evidence>
<dbReference type="CDD" id="cd00087">
    <property type="entry name" value="FReD"/>
    <property type="match status" value="1"/>
</dbReference>
<name>A0A226D5G1_FOLCA</name>
<feature type="domain" description="Fibrinogen C-terminal" evidence="3">
    <location>
        <begin position="182"/>
        <end position="392"/>
    </location>
</feature>
<dbReference type="STRING" id="158441.A0A226D5G1"/>
<dbReference type="AlphaFoldDB" id="A0A226D5G1"/>
<dbReference type="PANTHER" id="PTHR19143">
    <property type="entry name" value="FIBRINOGEN/TENASCIN/ANGIOPOEITIN"/>
    <property type="match status" value="1"/>
</dbReference>
<evidence type="ECO:0000256" key="1">
    <source>
        <dbReference type="SAM" id="MobiDB-lite"/>
    </source>
</evidence>
<dbReference type="Proteomes" id="UP000198287">
    <property type="component" value="Unassembled WGS sequence"/>
</dbReference>
<dbReference type="OMA" id="DSMRDNE"/>